<dbReference type="InterPro" id="IPR038765">
    <property type="entry name" value="Papain-like_cys_pep_sf"/>
</dbReference>
<gene>
    <name evidence="8" type="ORF">RJ641_015645</name>
</gene>
<keyword evidence="2 6" id="KW-0732">Signal</keyword>
<evidence type="ECO:0000256" key="2">
    <source>
        <dbReference type="ARBA" id="ARBA00022729"/>
    </source>
</evidence>
<dbReference type="Proteomes" id="UP001370490">
    <property type="component" value="Unassembled WGS sequence"/>
</dbReference>
<feature type="signal peptide" evidence="6">
    <location>
        <begin position="1"/>
        <end position="22"/>
    </location>
</feature>
<dbReference type="EMBL" id="JBAMMX010000021">
    <property type="protein sequence ID" value="KAK6919741.1"/>
    <property type="molecule type" value="Genomic_DNA"/>
</dbReference>
<evidence type="ECO:0000256" key="3">
    <source>
        <dbReference type="ARBA" id="ARBA00022801"/>
    </source>
</evidence>
<evidence type="ECO:0000256" key="6">
    <source>
        <dbReference type="SAM" id="SignalP"/>
    </source>
</evidence>
<dbReference type="InterPro" id="IPR012599">
    <property type="entry name" value="Propeptide_C1A"/>
</dbReference>
<evidence type="ECO:0000256" key="5">
    <source>
        <dbReference type="ARBA" id="ARBA00023157"/>
    </source>
</evidence>
<evidence type="ECO:0000313" key="9">
    <source>
        <dbReference type="Proteomes" id="UP001370490"/>
    </source>
</evidence>
<keyword evidence="4" id="KW-0788">Thiol protease</keyword>
<keyword evidence="5" id="KW-1015">Disulfide bond</keyword>
<evidence type="ECO:0000256" key="1">
    <source>
        <dbReference type="ARBA" id="ARBA00022670"/>
    </source>
</evidence>
<feature type="domain" description="Peptidase C1A propeptide" evidence="7">
    <location>
        <begin position="37"/>
        <end position="78"/>
    </location>
</feature>
<evidence type="ECO:0000313" key="8">
    <source>
        <dbReference type="EMBL" id="KAK6919741.1"/>
    </source>
</evidence>
<organism evidence="8 9">
    <name type="scientific">Dillenia turbinata</name>
    <dbReference type="NCBI Taxonomy" id="194707"/>
    <lineage>
        <taxon>Eukaryota</taxon>
        <taxon>Viridiplantae</taxon>
        <taxon>Streptophyta</taxon>
        <taxon>Embryophyta</taxon>
        <taxon>Tracheophyta</taxon>
        <taxon>Spermatophyta</taxon>
        <taxon>Magnoliopsida</taxon>
        <taxon>eudicotyledons</taxon>
        <taxon>Gunneridae</taxon>
        <taxon>Pentapetalae</taxon>
        <taxon>Dilleniales</taxon>
        <taxon>Dilleniaceae</taxon>
        <taxon>Dillenia</taxon>
    </lineage>
</organism>
<proteinExistence type="predicted"/>
<accession>A0AAN8Z0A7</accession>
<dbReference type="SUPFAM" id="SSF54001">
    <property type="entry name" value="Cysteine proteinases"/>
    <property type="match status" value="1"/>
</dbReference>
<protein>
    <submittedName>
        <fullName evidence="8">Peptidase C1A, propeptide</fullName>
    </submittedName>
</protein>
<dbReference type="GO" id="GO:0006508">
    <property type="term" value="P:proteolysis"/>
    <property type="evidence" value="ECO:0007669"/>
    <property type="project" value="UniProtKB-KW"/>
</dbReference>
<dbReference type="AlphaFoldDB" id="A0AAN8Z0A7"/>
<evidence type="ECO:0000256" key="4">
    <source>
        <dbReference type="ARBA" id="ARBA00022807"/>
    </source>
</evidence>
<dbReference type="GO" id="GO:0004197">
    <property type="term" value="F:cysteine-type endopeptidase activity"/>
    <property type="evidence" value="ECO:0007669"/>
    <property type="project" value="InterPro"/>
</dbReference>
<keyword evidence="9" id="KW-1185">Reference proteome</keyword>
<name>A0AAN8Z0A7_9MAGN</name>
<dbReference type="Pfam" id="PF08127">
    <property type="entry name" value="Propeptide_C1"/>
    <property type="match status" value="1"/>
</dbReference>
<reference evidence="8 9" key="1">
    <citation type="submission" date="2023-12" db="EMBL/GenBank/DDBJ databases">
        <title>A high-quality genome assembly for Dillenia turbinata (Dilleniales).</title>
        <authorList>
            <person name="Chanderbali A."/>
        </authorList>
    </citation>
    <scope>NUCLEOTIDE SEQUENCE [LARGE SCALE GENOMIC DNA]</scope>
    <source>
        <strain evidence="8">LSX21</strain>
        <tissue evidence="8">Leaf</tissue>
    </source>
</reference>
<comment type="caution">
    <text evidence="8">The sequence shown here is derived from an EMBL/GenBank/DDBJ whole genome shotgun (WGS) entry which is preliminary data.</text>
</comment>
<keyword evidence="1" id="KW-0645">Protease</keyword>
<sequence length="117" mass="13279">MNNLLSWTTLIFLFAISQQVDGKELNSLDGIKLETFQESIIKLVNENPKSGWKAALNPRFSNYTVGEFKHLLGVKPTPEHYLKSVRVVTHPKSLILPKQFDARTTWPRCKSIGKILG</sequence>
<keyword evidence="3" id="KW-0378">Hydrolase</keyword>
<feature type="chain" id="PRO_5042822434" evidence="6">
    <location>
        <begin position="23"/>
        <end position="117"/>
    </location>
</feature>
<evidence type="ECO:0000259" key="7">
    <source>
        <dbReference type="Pfam" id="PF08127"/>
    </source>
</evidence>
<dbReference type="Gene3D" id="3.90.70.10">
    <property type="entry name" value="Cysteine proteinases"/>
    <property type="match status" value="1"/>
</dbReference>